<dbReference type="EMBL" id="QJKJ01006130">
    <property type="protein sequence ID" value="RDX87772.1"/>
    <property type="molecule type" value="Genomic_DNA"/>
</dbReference>
<dbReference type="OrthoDB" id="1418540at2759"/>
<name>A0A371GB39_MUCPR</name>
<proteinExistence type="predicted"/>
<sequence length="161" mass="18116">MAPNCSRLQNFSKTESEGFKDYAQHSHPLSMTKRLRRKRVQERRKGETNAIIIDLSKSYSQGGSPGSPQIMLSQPGMVVLTDSPNQNRAEATGSSNAQNARPTRLRRKRMMTVVPMKLMEPPYSRSYDPNAKCDYHVGVVGHSTERCWALKHKVQDLIEGG</sequence>
<gene>
    <name evidence="2" type="ORF">CR513_30707</name>
</gene>
<evidence type="ECO:0000313" key="2">
    <source>
        <dbReference type="EMBL" id="RDX87772.1"/>
    </source>
</evidence>
<evidence type="ECO:0000313" key="3">
    <source>
        <dbReference type="Proteomes" id="UP000257109"/>
    </source>
</evidence>
<dbReference type="AlphaFoldDB" id="A0A371GB39"/>
<dbReference type="Proteomes" id="UP000257109">
    <property type="component" value="Unassembled WGS sequence"/>
</dbReference>
<feature type="region of interest" description="Disordered" evidence="1">
    <location>
        <begin position="79"/>
        <end position="103"/>
    </location>
</feature>
<reference evidence="2" key="1">
    <citation type="submission" date="2018-05" db="EMBL/GenBank/DDBJ databases">
        <title>Draft genome of Mucuna pruriens seed.</title>
        <authorList>
            <person name="Nnadi N.E."/>
            <person name="Vos R."/>
            <person name="Hasami M.H."/>
            <person name="Devisetty U.K."/>
            <person name="Aguiy J.C."/>
        </authorList>
    </citation>
    <scope>NUCLEOTIDE SEQUENCE [LARGE SCALE GENOMIC DNA]</scope>
    <source>
        <strain evidence="2">JCA_2017</strain>
    </source>
</reference>
<feature type="non-terminal residue" evidence="2">
    <location>
        <position position="1"/>
    </location>
</feature>
<organism evidence="2 3">
    <name type="scientific">Mucuna pruriens</name>
    <name type="common">Velvet bean</name>
    <name type="synonym">Dolichos pruriens</name>
    <dbReference type="NCBI Taxonomy" id="157652"/>
    <lineage>
        <taxon>Eukaryota</taxon>
        <taxon>Viridiplantae</taxon>
        <taxon>Streptophyta</taxon>
        <taxon>Embryophyta</taxon>
        <taxon>Tracheophyta</taxon>
        <taxon>Spermatophyta</taxon>
        <taxon>Magnoliopsida</taxon>
        <taxon>eudicotyledons</taxon>
        <taxon>Gunneridae</taxon>
        <taxon>Pentapetalae</taxon>
        <taxon>rosids</taxon>
        <taxon>fabids</taxon>
        <taxon>Fabales</taxon>
        <taxon>Fabaceae</taxon>
        <taxon>Papilionoideae</taxon>
        <taxon>50 kb inversion clade</taxon>
        <taxon>NPAAA clade</taxon>
        <taxon>indigoferoid/millettioid clade</taxon>
        <taxon>Phaseoleae</taxon>
        <taxon>Mucuna</taxon>
    </lineage>
</organism>
<evidence type="ECO:0000256" key="1">
    <source>
        <dbReference type="SAM" id="MobiDB-lite"/>
    </source>
</evidence>
<dbReference type="PANTHER" id="PTHR32108">
    <property type="entry name" value="DNA-DIRECTED RNA POLYMERASE SUBUNIT ALPHA"/>
    <property type="match status" value="1"/>
</dbReference>
<keyword evidence="3" id="KW-1185">Reference proteome</keyword>
<protein>
    <submittedName>
        <fullName evidence="2">Uncharacterized protein</fullName>
    </submittedName>
</protein>
<accession>A0A371GB39</accession>
<comment type="caution">
    <text evidence="2">The sequence shown here is derived from an EMBL/GenBank/DDBJ whole genome shotgun (WGS) entry which is preliminary data.</text>
</comment>
<feature type="compositionally biased region" description="Polar residues" evidence="1">
    <location>
        <begin position="82"/>
        <end position="101"/>
    </location>
</feature>